<evidence type="ECO:0000313" key="10">
    <source>
        <dbReference type="EMBL" id="GEC19052.1"/>
    </source>
</evidence>
<keyword evidence="5 8" id="KW-1133">Transmembrane helix</keyword>
<proteinExistence type="inferred from homology"/>
<comment type="caution">
    <text evidence="10">The sequence shown here is derived from an EMBL/GenBank/DDBJ whole genome shotgun (WGS) entry which is preliminary data.</text>
</comment>
<evidence type="ECO:0000313" key="11">
    <source>
        <dbReference type="Proteomes" id="UP000320338"/>
    </source>
</evidence>
<evidence type="ECO:0000256" key="3">
    <source>
        <dbReference type="ARBA" id="ARBA00022475"/>
    </source>
</evidence>
<dbReference type="EMBL" id="BJNG01000013">
    <property type="protein sequence ID" value="GEC19052.1"/>
    <property type="molecule type" value="Genomic_DNA"/>
</dbReference>
<feature type="domain" description="VTT" evidence="9">
    <location>
        <begin position="33"/>
        <end position="155"/>
    </location>
</feature>
<evidence type="ECO:0000256" key="7">
    <source>
        <dbReference type="SAM" id="MobiDB-lite"/>
    </source>
</evidence>
<evidence type="ECO:0000256" key="2">
    <source>
        <dbReference type="ARBA" id="ARBA00010792"/>
    </source>
</evidence>
<feature type="region of interest" description="Disordered" evidence="7">
    <location>
        <begin position="194"/>
        <end position="235"/>
    </location>
</feature>
<accession>A0A4Y3WJC4</accession>
<dbReference type="Pfam" id="PF09335">
    <property type="entry name" value="VTT_dom"/>
    <property type="match status" value="1"/>
</dbReference>
<keyword evidence="6 8" id="KW-0472">Membrane</keyword>
<protein>
    <submittedName>
        <fullName evidence="10">Membrane protein</fullName>
    </submittedName>
</protein>
<evidence type="ECO:0000256" key="1">
    <source>
        <dbReference type="ARBA" id="ARBA00004651"/>
    </source>
</evidence>
<dbReference type="Proteomes" id="UP000320338">
    <property type="component" value="Unassembled WGS sequence"/>
</dbReference>
<comment type="subcellular location">
    <subcellularLocation>
        <location evidence="1">Cell membrane</location>
        <topology evidence="1">Multi-pass membrane protein</topology>
    </subcellularLocation>
</comment>
<dbReference type="GO" id="GO:0005886">
    <property type="term" value="C:plasma membrane"/>
    <property type="evidence" value="ECO:0007669"/>
    <property type="project" value="UniProtKB-SubCell"/>
</dbReference>
<dbReference type="InterPro" id="IPR051311">
    <property type="entry name" value="DedA_domain"/>
</dbReference>
<evidence type="ECO:0000256" key="4">
    <source>
        <dbReference type="ARBA" id="ARBA00022692"/>
    </source>
</evidence>
<keyword evidence="3" id="KW-1003">Cell membrane</keyword>
<evidence type="ECO:0000256" key="6">
    <source>
        <dbReference type="ARBA" id="ARBA00023136"/>
    </source>
</evidence>
<evidence type="ECO:0000259" key="9">
    <source>
        <dbReference type="Pfam" id="PF09335"/>
    </source>
</evidence>
<name>A0A4Y3WJC4_9PSEU</name>
<dbReference type="AlphaFoldDB" id="A0A4Y3WJC4"/>
<reference evidence="10 11" key="1">
    <citation type="submission" date="2019-06" db="EMBL/GenBank/DDBJ databases">
        <title>Whole genome shotgun sequence of Pseudonocardia hydrocarbonoxydans NBRC 14498.</title>
        <authorList>
            <person name="Hosoyama A."/>
            <person name="Uohara A."/>
            <person name="Ohji S."/>
            <person name="Ichikawa N."/>
        </authorList>
    </citation>
    <scope>NUCLEOTIDE SEQUENCE [LARGE SCALE GENOMIC DNA]</scope>
    <source>
        <strain evidence="10 11">NBRC 14498</strain>
    </source>
</reference>
<comment type="similarity">
    <text evidence="2">Belongs to the DedA family.</text>
</comment>
<feature type="compositionally biased region" description="Basic and acidic residues" evidence="7">
    <location>
        <begin position="216"/>
        <end position="226"/>
    </location>
</feature>
<keyword evidence="11" id="KW-1185">Reference proteome</keyword>
<sequence>MDVVAVLQAVVHSAWLLPVLVLMIAIDGPVPMLPSETLLMTAAAVAFTDGDVPLLAGLFVAAVVGSLAGDLLLHALGRTSNRLIAAPSEGSGSGWVRRHVLTRPGTVLVGARFVPGGRLVSTAAAGRFGLPLRRFVPWSAASSAAWAAYMLVVGRVLEPITGGNPLLCVLGAGVLAVLTAGAFAVVRRIVRGRSGRARTDRPAPAEAPRSAGTGHETQRLPVREDSGLSGSPSSG</sequence>
<feature type="transmembrane region" description="Helical" evidence="8">
    <location>
        <begin position="6"/>
        <end position="25"/>
    </location>
</feature>
<feature type="transmembrane region" description="Helical" evidence="8">
    <location>
        <begin position="54"/>
        <end position="73"/>
    </location>
</feature>
<dbReference type="PANTHER" id="PTHR42709">
    <property type="entry name" value="ALKALINE PHOSPHATASE LIKE PROTEIN"/>
    <property type="match status" value="1"/>
</dbReference>
<keyword evidence="4 8" id="KW-0812">Transmembrane</keyword>
<gene>
    <name evidence="10" type="ORF">PHY01_13350</name>
</gene>
<evidence type="ECO:0000256" key="8">
    <source>
        <dbReference type="SAM" id="Phobius"/>
    </source>
</evidence>
<evidence type="ECO:0000256" key="5">
    <source>
        <dbReference type="ARBA" id="ARBA00022989"/>
    </source>
</evidence>
<feature type="transmembrane region" description="Helical" evidence="8">
    <location>
        <begin position="163"/>
        <end position="186"/>
    </location>
</feature>
<dbReference type="PANTHER" id="PTHR42709:SF6">
    <property type="entry name" value="UNDECAPRENYL PHOSPHATE TRANSPORTER A"/>
    <property type="match status" value="1"/>
</dbReference>
<dbReference type="InterPro" id="IPR032816">
    <property type="entry name" value="VTT_dom"/>
</dbReference>
<feature type="transmembrane region" description="Helical" evidence="8">
    <location>
        <begin position="135"/>
        <end position="157"/>
    </location>
</feature>
<organism evidence="10 11">
    <name type="scientific">Pseudonocardia hydrocarbonoxydans</name>
    <dbReference type="NCBI Taxonomy" id="76726"/>
    <lineage>
        <taxon>Bacteria</taxon>
        <taxon>Bacillati</taxon>
        <taxon>Actinomycetota</taxon>
        <taxon>Actinomycetes</taxon>
        <taxon>Pseudonocardiales</taxon>
        <taxon>Pseudonocardiaceae</taxon>
        <taxon>Pseudonocardia</taxon>
    </lineage>
</organism>